<gene>
    <name evidence="2" type="ORF">AMECASPLE_038057</name>
</gene>
<proteinExistence type="predicted"/>
<keyword evidence="3" id="KW-1185">Reference proteome</keyword>
<evidence type="ECO:0000313" key="3">
    <source>
        <dbReference type="Proteomes" id="UP001469553"/>
    </source>
</evidence>
<accession>A0ABV0Z6W0</accession>
<dbReference type="Proteomes" id="UP001469553">
    <property type="component" value="Unassembled WGS sequence"/>
</dbReference>
<reference evidence="2 3" key="1">
    <citation type="submission" date="2021-06" db="EMBL/GenBank/DDBJ databases">
        <authorList>
            <person name="Palmer J.M."/>
        </authorList>
    </citation>
    <scope>NUCLEOTIDE SEQUENCE [LARGE SCALE GENOMIC DNA]</scope>
    <source>
        <strain evidence="2 3">AS_MEX2019</strain>
        <tissue evidence="2">Muscle</tissue>
    </source>
</reference>
<sequence>MAEKWYMACTCLALYQVSRDPKSLYTTTSHSPIHTHMHTFTNEMVAHLCSQPNRCLPPSLTQCHTGLSLPSMEGILFSKGVVFGFALTLCGSGGGVSDDFSSPPSNLSTSSSTQPWSSLSHSLN</sequence>
<name>A0ABV0Z6W0_9TELE</name>
<evidence type="ECO:0000313" key="2">
    <source>
        <dbReference type="EMBL" id="MEQ2301624.1"/>
    </source>
</evidence>
<organism evidence="2 3">
    <name type="scientific">Ameca splendens</name>
    <dbReference type="NCBI Taxonomy" id="208324"/>
    <lineage>
        <taxon>Eukaryota</taxon>
        <taxon>Metazoa</taxon>
        <taxon>Chordata</taxon>
        <taxon>Craniata</taxon>
        <taxon>Vertebrata</taxon>
        <taxon>Euteleostomi</taxon>
        <taxon>Actinopterygii</taxon>
        <taxon>Neopterygii</taxon>
        <taxon>Teleostei</taxon>
        <taxon>Neoteleostei</taxon>
        <taxon>Acanthomorphata</taxon>
        <taxon>Ovalentaria</taxon>
        <taxon>Atherinomorphae</taxon>
        <taxon>Cyprinodontiformes</taxon>
        <taxon>Goodeidae</taxon>
        <taxon>Ameca</taxon>
    </lineage>
</organism>
<dbReference type="EMBL" id="JAHRIP010053797">
    <property type="protein sequence ID" value="MEQ2301624.1"/>
    <property type="molecule type" value="Genomic_DNA"/>
</dbReference>
<feature type="region of interest" description="Disordered" evidence="1">
    <location>
        <begin position="99"/>
        <end position="124"/>
    </location>
</feature>
<protein>
    <submittedName>
        <fullName evidence="2">Uncharacterized protein</fullName>
    </submittedName>
</protein>
<evidence type="ECO:0000256" key="1">
    <source>
        <dbReference type="SAM" id="MobiDB-lite"/>
    </source>
</evidence>
<comment type="caution">
    <text evidence="2">The sequence shown here is derived from an EMBL/GenBank/DDBJ whole genome shotgun (WGS) entry which is preliminary data.</text>
</comment>